<evidence type="ECO:0000256" key="1">
    <source>
        <dbReference type="ARBA" id="ARBA00022860"/>
    </source>
</evidence>
<dbReference type="InterPro" id="IPR000048">
    <property type="entry name" value="IQ_motif_EF-hand-BS"/>
</dbReference>
<dbReference type="OrthoDB" id="776767at2759"/>
<name>A0A834HC45_RHOSS</name>
<sequence>MGKKGGTSWLTVVKRAFRSPSKNEEKKSSRRREENEQEEEEQKREKRRWLFRRAPSNTHEHQREATNNSAPLMNAQCLAADRRHAIAVATATVAAAEAAAATAQAAVEIIRLTTPSSTSLREHNAAIVIQTCFRGYLARRALRALQGIVKLQALVRGQNFRRKTKMTLKCMQALFRVQARVREHRARPSLEATRKSMFAESNNLWESKYMQDVRERKSIVSFFYKLEYYLMAEALSPQYPYILSNKSLLDSHFIQHSRAGSYNADNWDDCPHTLEELDAILQTRKEAATLNHEKTLARAFSQQVSLSALSHSFLLRLEFRSHISFMCPPKSKIWDSGRNPSAGDEKELDERTNWLDRWMATKQWETDRSSTDMRETTKTLEMDTSRPYCYSTHRISTSQSQHQNQRQSSARSVASPRHRASYPQPPLSPSPSKVRPLHVRSASPRCPKEERSYSTANTPCLVSRHGSELGAWNYAMPNYMAATESAKARFRSQSATRQRPSTPERERSGSVKKRLSYLVPEPYSNVGIGGSGFCQNLRSPSFKSVQAGFLGVEHGSNLSSCYTESVGGEISPCSTTDLRRWFR</sequence>
<comment type="caution">
    <text evidence="6">The sequence shown here is derived from an EMBL/GenBank/DDBJ whole genome shotgun (WGS) entry which is preliminary data.</text>
</comment>
<dbReference type="Pfam" id="PF13178">
    <property type="entry name" value="DUF4005"/>
    <property type="match status" value="1"/>
</dbReference>
<evidence type="ECO:0000313" key="6">
    <source>
        <dbReference type="EMBL" id="KAF7150437.1"/>
    </source>
</evidence>
<accession>A0A834HC45</accession>
<dbReference type="SMART" id="SM00015">
    <property type="entry name" value="IQ"/>
    <property type="match status" value="1"/>
</dbReference>
<evidence type="ECO:0000256" key="2">
    <source>
        <dbReference type="ARBA" id="ARBA00024341"/>
    </source>
</evidence>
<dbReference type="Pfam" id="PF00612">
    <property type="entry name" value="IQ"/>
    <property type="match status" value="1"/>
</dbReference>
<comment type="subunit">
    <text evidence="3">Binds to multiple calmodulin (CaM) in the presence of Ca(2+) and CaM-like proteins.</text>
</comment>
<dbReference type="AlphaFoldDB" id="A0A834HC45"/>
<dbReference type="PANTHER" id="PTHR32295:SF6">
    <property type="entry name" value="PROTEIN IQ-DOMAIN 18"/>
    <property type="match status" value="1"/>
</dbReference>
<dbReference type="InterPro" id="IPR025064">
    <property type="entry name" value="DUF4005"/>
</dbReference>
<dbReference type="Proteomes" id="UP000626092">
    <property type="component" value="Unassembled WGS sequence"/>
</dbReference>
<evidence type="ECO:0000259" key="5">
    <source>
        <dbReference type="Pfam" id="PF13178"/>
    </source>
</evidence>
<dbReference type="Gene3D" id="1.20.5.190">
    <property type="match status" value="1"/>
</dbReference>
<organism evidence="6 7">
    <name type="scientific">Rhododendron simsii</name>
    <name type="common">Sims's rhododendron</name>
    <dbReference type="NCBI Taxonomy" id="118357"/>
    <lineage>
        <taxon>Eukaryota</taxon>
        <taxon>Viridiplantae</taxon>
        <taxon>Streptophyta</taxon>
        <taxon>Embryophyta</taxon>
        <taxon>Tracheophyta</taxon>
        <taxon>Spermatophyta</taxon>
        <taxon>Magnoliopsida</taxon>
        <taxon>eudicotyledons</taxon>
        <taxon>Gunneridae</taxon>
        <taxon>Pentapetalae</taxon>
        <taxon>asterids</taxon>
        <taxon>Ericales</taxon>
        <taxon>Ericaceae</taxon>
        <taxon>Ericoideae</taxon>
        <taxon>Rhodoreae</taxon>
        <taxon>Rhododendron</taxon>
    </lineage>
</organism>
<keyword evidence="7" id="KW-1185">Reference proteome</keyword>
<dbReference type="PROSITE" id="PS50096">
    <property type="entry name" value="IQ"/>
    <property type="match status" value="3"/>
</dbReference>
<dbReference type="PANTHER" id="PTHR32295">
    <property type="entry name" value="IQ-DOMAIN 5-RELATED"/>
    <property type="match status" value="1"/>
</dbReference>
<feature type="region of interest" description="Disordered" evidence="4">
    <location>
        <begin position="487"/>
        <end position="511"/>
    </location>
</feature>
<gene>
    <name evidence="6" type="ORF">RHSIM_Rhsim02G0253200</name>
</gene>
<feature type="region of interest" description="Disordered" evidence="4">
    <location>
        <begin position="394"/>
        <end position="455"/>
    </location>
</feature>
<feature type="domain" description="DUF4005" evidence="5">
    <location>
        <begin position="443"/>
        <end position="530"/>
    </location>
</feature>
<feature type="compositionally biased region" description="Basic and acidic residues" evidence="4">
    <location>
        <begin position="21"/>
        <end position="34"/>
    </location>
</feature>
<dbReference type="GO" id="GO:0005516">
    <property type="term" value="F:calmodulin binding"/>
    <property type="evidence" value="ECO:0007669"/>
    <property type="project" value="UniProtKB-KW"/>
</dbReference>
<keyword evidence="1" id="KW-0112">Calmodulin-binding</keyword>
<comment type="similarity">
    <text evidence="2">Belongs to the IQD family.</text>
</comment>
<proteinExistence type="inferred from homology"/>
<protein>
    <recommendedName>
        <fullName evidence="5">DUF4005 domain-containing protein</fullName>
    </recommendedName>
</protein>
<feature type="region of interest" description="Disordered" evidence="4">
    <location>
        <begin position="1"/>
        <end position="68"/>
    </location>
</feature>
<feature type="compositionally biased region" description="Low complexity" evidence="4">
    <location>
        <begin position="396"/>
        <end position="409"/>
    </location>
</feature>
<dbReference type="EMBL" id="WJXA01000002">
    <property type="protein sequence ID" value="KAF7150437.1"/>
    <property type="molecule type" value="Genomic_DNA"/>
</dbReference>
<dbReference type="CDD" id="cd23767">
    <property type="entry name" value="IQCD"/>
    <property type="match status" value="1"/>
</dbReference>
<feature type="compositionally biased region" description="Polar residues" evidence="4">
    <location>
        <begin position="491"/>
        <end position="501"/>
    </location>
</feature>
<evidence type="ECO:0000256" key="4">
    <source>
        <dbReference type="SAM" id="MobiDB-lite"/>
    </source>
</evidence>
<evidence type="ECO:0000256" key="3">
    <source>
        <dbReference type="ARBA" id="ARBA00024378"/>
    </source>
</evidence>
<evidence type="ECO:0000313" key="7">
    <source>
        <dbReference type="Proteomes" id="UP000626092"/>
    </source>
</evidence>
<reference evidence="6" key="1">
    <citation type="submission" date="2019-11" db="EMBL/GenBank/DDBJ databases">
        <authorList>
            <person name="Liu Y."/>
            <person name="Hou J."/>
            <person name="Li T.-Q."/>
            <person name="Guan C.-H."/>
            <person name="Wu X."/>
            <person name="Wu H.-Z."/>
            <person name="Ling F."/>
            <person name="Zhang R."/>
            <person name="Shi X.-G."/>
            <person name="Ren J.-P."/>
            <person name="Chen E.-F."/>
            <person name="Sun J.-M."/>
        </authorList>
    </citation>
    <scope>NUCLEOTIDE SEQUENCE</scope>
    <source>
        <strain evidence="6">Adult_tree_wgs_1</strain>
        <tissue evidence="6">Leaves</tissue>
    </source>
</reference>